<keyword evidence="3 6" id="KW-0713">Self-incompatibility</keyword>
<feature type="chain" id="PRO_5040539837" description="S-protein homolog" evidence="6">
    <location>
        <begin position="23"/>
        <end position="153"/>
    </location>
</feature>
<evidence type="ECO:0000256" key="3">
    <source>
        <dbReference type="ARBA" id="ARBA00022471"/>
    </source>
</evidence>
<dbReference type="InterPro" id="IPR010264">
    <property type="entry name" value="Self-incomp_S1"/>
</dbReference>
<keyword evidence="4 6" id="KW-0964">Secreted</keyword>
<comment type="caution">
    <text evidence="7">The sequence shown here is derived from an EMBL/GenBank/DDBJ whole genome shotgun (WGS) entry which is preliminary data.</text>
</comment>
<evidence type="ECO:0000256" key="6">
    <source>
        <dbReference type="RuleBase" id="RU367044"/>
    </source>
</evidence>
<feature type="signal peptide" evidence="6">
    <location>
        <begin position="1"/>
        <end position="22"/>
    </location>
</feature>
<protein>
    <recommendedName>
        <fullName evidence="6">S-protein homolog</fullName>
    </recommendedName>
</protein>
<dbReference type="GO" id="GO:0005576">
    <property type="term" value="C:extracellular region"/>
    <property type="evidence" value="ECO:0007669"/>
    <property type="project" value="UniProtKB-SubCell"/>
</dbReference>
<dbReference type="PANTHER" id="PTHR31232:SF8">
    <property type="entry name" value="S-PROTEIN HOMOLOG"/>
    <property type="match status" value="1"/>
</dbReference>
<evidence type="ECO:0000256" key="1">
    <source>
        <dbReference type="ARBA" id="ARBA00004613"/>
    </source>
</evidence>
<dbReference type="EMBL" id="JAKOGI010000010">
    <property type="protein sequence ID" value="KAJ8451176.1"/>
    <property type="molecule type" value="Genomic_DNA"/>
</dbReference>
<evidence type="ECO:0000313" key="8">
    <source>
        <dbReference type="Proteomes" id="UP001153076"/>
    </source>
</evidence>
<accession>A0A9Q1KYM1</accession>
<evidence type="ECO:0000256" key="4">
    <source>
        <dbReference type="ARBA" id="ARBA00022525"/>
    </source>
</evidence>
<organism evidence="7 8">
    <name type="scientific">Carnegiea gigantea</name>
    <dbReference type="NCBI Taxonomy" id="171969"/>
    <lineage>
        <taxon>Eukaryota</taxon>
        <taxon>Viridiplantae</taxon>
        <taxon>Streptophyta</taxon>
        <taxon>Embryophyta</taxon>
        <taxon>Tracheophyta</taxon>
        <taxon>Spermatophyta</taxon>
        <taxon>Magnoliopsida</taxon>
        <taxon>eudicotyledons</taxon>
        <taxon>Gunneridae</taxon>
        <taxon>Pentapetalae</taxon>
        <taxon>Caryophyllales</taxon>
        <taxon>Cactineae</taxon>
        <taxon>Cactaceae</taxon>
        <taxon>Cactoideae</taxon>
        <taxon>Echinocereeae</taxon>
        <taxon>Carnegiea</taxon>
    </lineage>
</organism>
<keyword evidence="5 6" id="KW-0732">Signal</keyword>
<gene>
    <name evidence="7" type="ORF">Cgig2_013948</name>
</gene>
<name>A0A9Q1KYM1_9CARY</name>
<evidence type="ECO:0000256" key="5">
    <source>
        <dbReference type="ARBA" id="ARBA00022729"/>
    </source>
</evidence>
<comment type="subcellular location">
    <subcellularLocation>
        <location evidence="1 6">Secreted</location>
    </subcellularLocation>
</comment>
<dbReference type="GO" id="GO:0060320">
    <property type="term" value="P:rejection of self pollen"/>
    <property type="evidence" value="ECO:0007669"/>
    <property type="project" value="UniProtKB-KW"/>
</dbReference>
<proteinExistence type="inferred from homology"/>
<dbReference type="Pfam" id="PF05938">
    <property type="entry name" value="Self-incomp_S1"/>
    <property type="match status" value="1"/>
</dbReference>
<dbReference type="AlphaFoldDB" id="A0A9Q1KYM1"/>
<comment type="similarity">
    <text evidence="2 6">Belongs to the plant self-incompatibility (S1) protein family.</text>
</comment>
<keyword evidence="8" id="KW-1185">Reference proteome</keyword>
<evidence type="ECO:0000256" key="2">
    <source>
        <dbReference type="ARBA" id="ARBA00005581"/>
    </source>
</evidence>
<reference evidence="7" key="1">
    <citation type="submission" date="2022-04" db="EMBL/GenBank/DDBJ databases">
        <title>Carnegiea gigantea Genome sequencing and assembly v2.</title>
        <authorList>
            <person name="Copetti D."/>
            <person name="Sanderson M.J."/>
            <person name="Burquez A."/>
            <person name="Wojciechowski M.F."/>
        </authorList>
    </citation>
    <scope>NUCLEOTIDE SEQUENCE</scope>
    <source>
        <strain evidence="7">SGP5-SGP5p</strain>
        <tissue evidence="7">Aerial part</tissue>
    </source>
</reference>
<evidence type="ECO:0000313" key="7">
    <source>
        <dbReference type="EMBL" id="KAJ8451176.1"/>
    </source>
</evidence>
<dbReference type="PANTHER" id="PTHR31232">
    <property type="match status" value="1"/>
</dbReference>
<dbReference type="Proteomes" id="UP001153076">
    <property type="component" value="Unassembled WGS sequence"/>
</dbReference>
<sequence>MKNSKICTIFPLLLSLPALCMILLTIKQPEYYFYAAEYDVRVVNGFSDNSSLPLVIWCATPDADMGGRALQEGDDYSWTLTANFWAGDGSSRVFCTVKWDQKRKRFDAFLASRDSQRCSPYKLCLWVVKKDGFYFSNDGGYEQYLGGLSVQIN</sequence>
<dbReference type="OrthoDB" id="1841900at2759"/>